<dbReference type="PANTHER" id="PTHR11669">
    <property type="entry name" value="REPLICATION FACTOR C / DNA POLYMERASE III GAMMA-TAU SUBUNIT"/>
    <property type="match status" value="1"/>
</dbReference>
<dbReference type="GO" id="GO:0009360">
    <property type="term" value="C:DNA polymerase III complex"/>
    <property type="evidence" value="ECO:0007669"/>
    <property type="project" value="InterPro"/>
</dbReference>
<dbReference type="GO" id="GO:0046872">
    <property type="term" value="F:metal ion binding"/>
    <property type="evidence" value="ECO:0007669"/>
    <property type="project" value="UniProtKB-KW"/>
</dbReference>
<evidence type="ECO:0000259" key="13">
    <source>
        <dbReference type="SMART" id="SM00382"/>
    </source>
</evidence>
<evidence type="ECO:0000256" key="4">
    <source>
        <dbReference type="ARBA" id="ARBA00022695"/>
    </source>
</evidence>
<evidence type="ECO:0000256" key="11">
    <source>
        <dbReference type="ARBA" id="ARBA00049244"/>
    </source>
</evidence>
<dbReference type="NCBIfam" id="NF004046">
    <property type="entry name" value="PRK05563.1"/>
    <property type="match status" value="1"/>
</dbReference>
<accession>A0A9D2F4G0</accession>
<dbReference type="Gene3D" id="3.40.50.300">
    <property type="entry name" value="P-loop containing nucleotide triphosphate hydrolases"/>
    <property type="match status" value="1"/>
</dbReference>
<dbReference type="InterPro" id="IPR027417">
    <property type="entry name" value="P-loop_NTPase"/>
</dbReference>
<evidence type="ECO:0000313" key="14">
    <source>
        <dbReference type="EMBL" id="HIZ49002.1"/>
    </source>
</evidence>
<name>A0A9D2F4G0_9FIRM</name>
<dbReference type="InterPro" id="IPR008921">
    <property type="entry name" value="DNA_pol3_clamp-load_cplx_C"/>
</dbReference>
<evidence type="ECO:0000256" key="5">
    <source>
        <dbReference type="ARBA" id="ARBA00022705"/>
    </source>
</evidence>
<evidence type="ECO:0000256" key="9">
    <source>
        <dbReference type="ARBA" id="ARBA00022840"/>
    </source>
</evidence>
<dbReference type="Pfam" id="PF22608">
    <property type="entry name" value="DNAX_ATPase_lid"/>
    <property type="match status" value="1"/>
</dbReference>
<dbReference type="InterPro" id="IPR003593">
    <property type="entry name" value="AAA+_ATPase"/>
</dbReference>
<keyword evidence="4 14" id="KW-0548">Nucleotidyltransferase</keyword>
<feature type="compositionally biased region" description="Pro residues" evidence="12">
    <location>
        <begin position="394"/>
        <end position="404"/>
    </location>
</feature>
<dbReference type="GO" id="GO:0003887">
    <property type="term" value="F:DNA-directed DNA polymerase activity"/>
    <property type="evidence" value="ECO:0007669"/>
    <property type="project" value="UniProtKB-KW"/>
</dbReference>
<protein>
    <recommendedName>
        <fullName evidence="2">DNA-directed DNA polymerase</fullName>
        <ecNumber evidence="2">2.7.7.7</ecNumber>
    </recommendedName>
</protein>
<comment type="caution">
    <text evidence="14">The sequence shown here is derived from an EMBL/GenBank/DDBJ whole genome shotgun (WGS) entry which is preliminary data.</text>
</comment>
<reference evidence="14" key="2">
    <citation type="submission" date="2021-04" db="EMBL/GenBank/DDBJ databases">
        <authorList>
            <person name="Gilroy R."/>
        </authorList>
    </citation>
    <scope>NUCLEOTIDE SEQUENCE</scope>
    <source>
        <strain evidence="14">3436</strain>
    </source>
</reference>
<dbReference type="PANTHER" id="PTHR11669:SF0">
    <property type="entry name" value="PROTEIN STICHEL-LIKE 2"/>
    <property type="match status" value="1"/>
</dbReference>
<dbReference type="InterPro" id="IPR022754">
    <property type="entry name" value="DNA_pol_III_gamma-3"/>
</dbReference>
<dbReference type="Gene3D" id="1.20.272.10">
    <property type="match status" value="1"/>
</dbReference>
<dbReference type="InterPro" id="IPR012763">
    <property type="entry name" value="DNA_pol_III_sug/sutau_N"/>
</dbReference>
<dbReference type="EC" id="2.7.7.7" evidence="2"/>
<evidence type="ECO:0000256" key="3">
    <source>
        <dbReference type="ARBA" id="ARBA00022679"/>
    </source>
</evidence>
<evidence type="ECO:0000256" key="10">
    <source>
        <dbReference type="ARBA" id="ARBA00022932"/>
    </source>
</evidence>
<evidence type="ECO:0000256" key="7">
    <source>
        <dbReference type="ARBA" id="ARBA00022741"/>
    </source>
</evidence>
<keyword evidence="3 14" id="KW-0808">Transferase</keyword>
<reference evidence="14" key="1">
    <citation type="journal article" date="2021" name="PeerJ">
        <title>Extensive microbial diversity within the chicken gut microbiome revealed by metagenomics and culture.</title>
        <authorList>
            <person name="Gilroy R."/>
            <person name="Ravi A."/>
            <person name="Getino M."/>
            <person name="Pursley I."/>
            <person name="Horton D.L."/>
            <person name="Alikhan N.F."/>
            <person name="Baker D."/>
            <person name="Gharbi K."/>
            <person name="Hall N."/>
            <person name="Watson M."/>
            <person name="Adriaenssens E.M."/>
            <person name="Foster-Nyarko E."/>
            <person name="Jarju S."/>
            <person name="Secka A."/>
            <person name="Antonio M."/>
            <person name="Oren A."/>
            <person name="Chaudhuri R.R."/>
            <person name="La Ragione R."/>
            <person name="Hildebrand F."/>
            <person name="Pallen M.J."/>
        </authorList>
    </citation>
    <scope>NUCLEOTIDE SEQUENCE</scope>
    <source>
        <strain evidence="14">3436</strain>
    </source>
</reference>
<dbReference type="GO" id="GO:0005524">
    <property type="term" value="F:ATP binding"/>
    <property type="evidence" value="ECO:0007669"/>
    <property type="project" value="UniProtKB-KW"/>
</dbReference>
<dbReference type="Pfam" id="PF12169">
    <property type="entry name" value="DNA_pol3_gamma3"/>
    <property type="match status" value="1"/>
</dbReference>
<comment type="catalytic activity">
    <reaction evidence="11">
        <text>DNA(n) + a 2'-deoxyribonucleoside 5'-triphosphate = DNA(n+1) + diphosphate</text>
        <dbReference type="Rhea" id="RHEA:22508"/>
        <dbReference type="Rhea" id="RHEA-COMP:17339"/>
        <dbReference type="Rhea" id="RHEA-COMP:17340"/>
        <dbReference type="ChEBI" id="CHEBI:33019"/>
        <dbReference type="ChEBI" id="CHEBI:61560"/>
        <dbReference type="ChEBI" id="CHEBI:173112"/>
        <dbReference type="EC" id="2.7.7.7"/>
    </reaction>
</comment>
<keyword evidence="8" id="KW-0862">Zinc</keyword>
<feature type="compositionally biased region" description="Acidic residues" evidence="12">
    <location>
        <begin position="412"/>
        <end position="423"/>
    </location>
</feature>
<dbReference type="InterPro" id="IPR045085">
    <property type="entry name" value="HLD_clamp_pol_III_gamma_tau"/>
</dbReference>
<organism evidence="14 15">
    <name type="scientific">Candidatus Gemmiger excrementavium</name>
    <dbReference type="NCBI Taxonomy" id="2838608"/>
    <lineage>
        <taxon>Bacteria</taxon>
        <taxon>Bacillati</taxon>
        <taxon>Bacillota</taxon>
        <taxon>Clostridia</taxon>
        <taxon>Eubacteriales</taxon>
        <taxon>Gemmiger</taxon>
    </lineage>
</organism>
<dbReference type="AlphaFoldDB" id="A0A9D2F4G0"/>
<dbReference type="Pfam" id="PF13177">
    <property type="entry name" value="DNA_pol3_delta2"/>
    <property type="match status" value="1"/>
</dbReference>
<dbReference type="Gene3D" id="1.10.8.60">
    <property type="match status" value="1"/>
</dbReference>
<evidence type="ECO:0000256" key="12">
    <source>
        <dbReference type="SAM" id="MobiDB-lite"/>
    </source>
</evidence>
<keyword evidence="9" id="KW-0067">ATP-binding</keyword>
<keyword evidence="10" id="KW-0239">DNA-directed DNA polymerase</keyword>
<dbReference type="EMBL" id="DXBO01000138">
    <property type="protein sequence ID" value="HIZ49002.1"/>
    <property type="molecule type" value="Genomic_DNA"/>
</dbReference>
<evidence type="ECO:0000313" key="15">
    <source>
        <dbReference type="Proteomes" id="UP000824031"/>
    </source>
</evidence>
<dbReference type="GO" id="GO:0006261">
    <property type="term" value="P:DNA-templated DNA replication"/>
    <property type="evidence" value="ECO:0007669"/>
    <property type="project" value="TreeGrafter"/>
</dbReference>
<dbReference type="NCBIfam" id="TIGR02397">
    <property type="entry name" value="dnaX_nterm"/>
    <property type="match status" value="1"/>
</dbReference>
<comment type="similarity">
    <text evidence="1">Belongs to the DnaX/STICHEL family.</text>
</comment>
<dbReference type="Proteomes" id="UP000824031">
    <property type="component" value="Unassembled WGS sequence"/>
</dbReference>
<feature type="region of interest" description="Disordered" evidence="12">
    <location>
        <begin position="389"/>
        <end position="461"/>
    </location>
</feature>
<dbReference type="SMART" id="SM00382">
    <property type="entry name" value="AAA"/>
    <property type="match status" value="1"/>
</dbReference>
<dbReference type="GO" id="GO:0003677">
    <property type="term" value="F:DNA binding"/>
    <property type="evidence" value="ECO:0007669"/>
    <property type="project" value="InterPro"/>
</dbReference>
<sequence>MYRALYRKWRPQRFADVVGQQPIVTALQNQIAAGRIGHAYLFTGTRGTGKTTCAKIFAKAVNCLDTTSPDPCCACEICKGIDSGSIMDIIEMDAASNNGVDDIRDLRDEVAYLPSVCRYKVYIIDEVHMLSTQAFNALLKTMEEPPEHVIFILATTEVQKVPVTILSRCQRYDFARITAQDIAGRLLYVAGQEQIDLEENAAQLIGRLADGAMRDALSILDTCAGVDNHVDEALVRRMAGVTDRGYLFEISDAITARDSVAALGKIAELRQQSVDMRRLCMELAGHYRNLMLCALPGGTELLTGTSPEEEAAYAQRKDFPQAEAIRAINAFGQALEKMSRGTDQRIELELAVFSLTQPQAAVVQPAAPVQPVQPSPQPFAASAQGAFASVPPAQNAPPCTPPPVVQAKAPEPPEELPPPEDEPAFLQPELRPAVQPPAAPAPRQTPPKPAPRRQEPMPEAGPLEPFAQWALVLADLEESDGMLISFLRGTRAYYDGRRVLFECSDAFRDYIRNNREVSKKLKETIYKVTKIRCNIGPYEQPKAVESGTPQVNIEQTLQNMQALGVDVKVEDK</sequence>
<evidence type="ECO:0000256" key="8">
    <source>
        <dbReference type="ARBA" id="ARBA00022833"/>
    </source>
</evidence>
<evidence type="ECO:0000256" key="6">
    <source>
        <dbReference type="ARBA" id="ARBA00022723"/>
    </source>
</evidence>
<dbReference type="FunFam" id="3.40.50.300:FF:000014">
    <property type="entry name" value="DNA polymerase III subunit gamma/tau"/>
    <property type="match status" value="1"/>
</dbReference>
<gene>
    <name evidence="14" type="primary">dnaX</name>
    <name evidence="14" type="ORF">H9810_09805</name>
</gene>
<evidence type="ECO:0000256" key="1">
    <source>
        <dbReference type="ARBA" id="ARBA00006360"/>
    </source>
</evidence>
<keyword evidence="5" id="KW-0235">DNA replication</keyword>
<dbReference type="SUPFAM" id="SSF52540">
    <property type="entry name" value="P-loop containing nucleoside triphosphate hydrolases"/>
    <property type="match status" value="1"/>
</dbReference>
<feature type="compositionally biased region" description="Pro residues" evidence="12">
    <location>
        <begin position="434"/>
        <end position="449"/>
    </location>
</feature>
<feature type="domain" description="AAA+ ATPase" evidence="13">
    <location>
        <begin position="36"/>
        <end position="178"/>
    </location>
</feature>
<dbReference type="InterPro" id="IPR050238">
    <property type="entry name" value="DNA_Rep/Repair_Clamp_Loader"/>
</dbReference>
<evidence type="ECO:0000256" key="2">
    <source>
        <dbReference type="ARBA" id="ARBA00012417"/>
    </source>
</evidence>
<dbReference type="SUPFAM" id="SSF48019">
    <property type="entry name" value="post-AAA+ oligomerization domain-like"/>
    <property type="match status" value="1"/>
</dbReference>
<keyword evidence="6" id="KW-0479">Metal-binding</keyword>
<dbReference type="CDD" id="cd18137">
    <property type="entry name" value="HLD_clamp_pol_III_gamma_tau"/>
    <property type="match status" value="1"/>
</dbReference>
<keyword evidence="7" id="KW-0547">Nucleotide-binding</keyword>
<proteinExistence type="inferred from homology"/>